<evidence type="ECO:0000313" key="2">
    <source>
        <dbReference type="EMBL" id="GAW08412.1"/>
    </source>
</evidence>
<feature type="compositionally biased region" description="Polar residues" evidence="1">
    <location>
        <begin position="1297"/>
        <end position="1314"/>
    </location>
</feature>
<reference evidence="2 3" key="2">
    <citation type="submission" date="2017-02" db="EMBL/GenBank/DDBJ databases">
        <title>A genome survey and senescence transcriptome analysis in Lentinula edodes.</title>
        <authorList>
            <person name="Sakamoto Y."/>
            <person name="Nakade K."/>
            <person name="Sato S."/>
            <person name="Yoshida Y."/>
            <person name="Miyazaki K."/>
            <person name="Natsume S."/>
            <person name="Konno N."/>
        </authorList>
    </citation>
    <scope>NUCLEOTIDE SEQUENCE [LARGE SCALE GENOMIC DNA]</scope>
    <source>
        <strain evidence="2 3">NBRC 111202</strain>
    </source>
</reference>
<protein>
    <submittedName>
        <fullName evidence="2">Uncharacterized protein</fullName>
    </submittedName>
</protein>
<feature type="compositionally biased region" description="Polar residues" evidence="1">
    <location>
        <begin position="540"/>
        <end position="549"/>
    </location>
</feature>
<feature type="region of interest" description="Disordered" evidence="1">
    <location>
        <begin position="284"/>
        <end position="389"/>
    </location>
</feature>
<comment type="caution">
    <text evidence="2">The sequence shown here is derived from an EMBL/GenBank/DDBJ whole genome shotgun (WGS) entry which is preliminary data.</text>
</comment>
<reference evidence="2 3" key="1">
    <citation type="submission" date="2016-08" db="EMBL/GenBank/DDBJ databases">
        <authorList>
            <consortium name="Lentinula edodes genome sequencing consortium"/>
            <person name="Sakamoto Y."/>
            <person name="Nakade K."/>
            <person name="Sato S."/>
            <person name="Yoshida Y."/>
            <person name="Miyazaki K."/>
            <person name="Natsume S."/>
            <person name="Konno N."/>
        </authorList>
    </citation>
    <scope>NUCLEOTIDE SEQUENCE [LARGE SCALE GENOMIC DNA]</scope>
    <source>
        <strain evidence="2 3">NBRC 111202</strain>
    </source>
</reference>
<feature type="compositionally biased region" description="Polar residues" evidence="1">
    <location>
        <begin position="608"/>
        <end position="621"/>
    </location>
</feature>
<feature type="region of interest" description="Disordered" evidence="1">
    <location>
        <begin position="1296"/>
        <end position="1381"/>
    </location>
</feature>
<proteinExistence type="predicted"/>
<feature type="region of interest" description="Disordered" evidence="1">
    <location>
        <begin position="448"/>
        <end position="621"/>
    </location>
</feature>
<feature type="compositionally biased region" description="Polar residues" evidence="1">
    <location>
        <begin position="1371"/>
        <end position="1381"/>
    </location>
</feature>
<feature type="compositionally biased region" description="Polar residues" evidence="1">
    <location>
        <begin position="321"/>
        <end position="350"/>
    </location>
</feature>
<feature type="compositionally biased region" description="Polar residues" evidence="1">
    <location>
        <begin position="471"/>
        <end position="507"/>
    </location>
</feature>
<feature type="compositionally biased region" description="Polar residues" evidence="1">
    <location>
        <begin position="1143"/>
        <end position="1152"/>
    </location>
</feature>
<feature type="compositionally biased region" description="Polar residues" evidence="1">
    <location>
        <begin position="1003"/>
        <end position="1021"/>
    </location>
</feature>
<organism evidence="2 3">
    <name type="scientific">Lentinula edodes</name>
    <name type="common">Shiitake mushroom</name>
    <name type="synonym">Lentinus edodes</name>
    <dbReference type="NCBI Taxonomy" id="5353"/>
    <lineage>
        <taxon>Eukaryota</taxon>
        <taxon>Fungi</taxon>
        <taxon>Dikarya</taxon>
        <taxon>Basidiomycota</taxon>
        <taxon>Agaricomycotina</taxon>
        <taxon>Agaricomycetes</taxon>
        <taxon>Agaricomycetidae</taxon>
        <taxon>Agaricales</taxon>
        <taxon>Marasmiineae</taxon>
        <taxon>Omphalotaceae</taxon>
        <taxon>Lentinula</taxon>
    </lineage>
</organism>
<feature type="compositionally biased region" description="Polar residues" evidence="1">
    <location>
        <begin position="209"/>
        <end position="220"/>
    </location>
</feature>
<dbReference type="Proteomes" id="UP000188533">
    <property type="component" value="Unassembled WGS sequence"/>
</dbReference>
<feature type="region of interest" description="Disordered" evidence="1">
    <location>
        <begin position="919"/>
        <end position="948"/>
    </location>
</feature>
<feature type="region of interest" description="Disordered" evidence="1">
    <location>
        <begin position="820"/>
        <end position="848"/>
    </location>
</feature>
<evidence type="ECO:0000256" key="1">
    <source>
        <dbReference type="SAM" id="MobiDB-lite"/>
    </source>
</evidence>
<sequence length="1381" mass="148647">MRQKVLMPQRINILRLIGGQKSKIPFPIFQLRCFPPHLQDFALYGSHPTPSTSKANQGSSAYHPISSTSRPNQDSVYHGGPPIPPTTKSIHDSGPSNSMSSVPRPTQDATVRGGPPVPPTTKSIYNSAPHNSIPPMSKHNQESVSGGALPIPSTSKHINDLTPSQPLFSPEPLPIRLPPPTNNVAPPLNGVQRTEKYHSTTTNFRDKAQNPTINLSPNQQRDTEESIPSTVRPIGNILQGPATVHPTMEMSALGLSGTQALETSGQFSSYPVRTKVAELVYQEPQDIRATSSRHERTTKHRHAEQSAAGTSAPTGGRTRKVSSASQQAAPLVTATPSFGTNPTNSTNPSHGSRRERDKGSKPYGIPANEPRTRHDANSINHQNPESSPSLLFQGSQIANQTNEPPSMINNSPHPSIRFTPPTPIKRSPSVLEKPVVNTNYLSSSNAHAHAPAYHGGTPKVVTRTPEYTPPSVHTVQPTRETLQDQMKLSESSRPTVGQIVTSYESRPSPTPELLYSNPGPPTAELKTKSPLQDKAPTPLGTPQNLTGVEQSPGAAHDTSHNNSPSFNVALSSNRRGRTVSISASNEAASPMKNASIESSTGPFPPSTLPQTSLDTPSSKRSAQVSFTPITQPTPFVSSSPKHNAWTSDSQTLHNSASAHYRDDFRERPVTNQHATQNPISHAPNPILTTNPGFGNSNPWSAISQPKSTALAADELKDHSPHAETIDKSARIGVSKAAELSAWPAQTNGIHNSAHSGWNDRNARAVHASPVPNGPGWTLPAQPNTTNFIYPNGPMTNLSQGDRNVVDSSHVPGVVSFPETVGRQNSRSVTQANGSIPAPQQESGVKSPAVTNPQTSANLYLNPVDPIERPGSTAPFRHPKLAELMSDVTSPARRAPEPVIQPLGAEFLPAGHPPSVEKQDDWMLPPPSKFKDKPSPAADGFSKVYPSSPFNKDIHNDEYGLGNFRKYPDSSVTEIVAPSASKPTSSTMAYALFSNADAAKESGKNSNVTAHIRVSSQPESFATPSRPPSTRPTQTWSSGPPIQSTTYQTNVPTSSRNRGRSKLPEPEAFLDPVQSRTAASSSHPSDQAYRRPASNVPSEESILKTPSSLAPSMLKPTASRTSIPASTISQQDSRKKGLFGMFKSKSSSTQATAENPYEVWNPPTASEDVRKNTAAIPAAGGKPVEARASLSKSFFKSKGQAQTATDTVYEVWNPSLSHDRTKIATTVDAGMNASFSDLKPSSISRSKVPPPITVPISIPTVSERKSPNHKVFTPFRYLTTKRNRTMSAASVEAVDGTAPNTVVGSPTASMNSSQPPIQPPPMRDTQQATHEWRERKESETRNNRYRVLRPGVVFDVPQDPHQDKQNLRYVKTSRSARASNAR</sequence>
<feature type="compositionally biased region" description="Polar residues" evidence="1">
    <location>
        <begin position="377"/>
        <end position="389"/>
    </location>
</feature>
<evidence type="ECO:0000313" key="3">
    <source>
        <dbReference type="Proteomes" id="UP000188533"/>
    </source>
</evidence>
<dbReference type="EMBL" id="BDGU01000641">
    <property type="protein sequence ID" value="GAW08412.1"/>
    <property type="molecule type" value="Genomic_DNA"/>
</dbReference>
<feature type="compositionally biased region" description="Polar residues" evidence="1">
    <location>
        <begin position="821"/>
        <end position="848"/>
    </location>
</feature>
<feature type="region of interest" description="Disordered" evidence="1">
    <location>
        <begin position="201"/>
        <end position="235"/>
    </location>
</feature>
<feature type="region of interest" description="Disordered" evidence="1">
    <location>
        <begin position="998"/>
        <end position="1165"/>
    </location>
</feature>
<accession>A0A1Q3EMJ6</accession>
<feature type="compositionally biased region" description="Polar residues" evidence="1">
    <location>
        <begin position="94"/>
        <end position="109"/>
    </location>
</feature>
<feature type="compositionally biased region" description="Polar residues" evidence="1">
    <location>
        <begin position="1117"/>
        <end position="1130"/>
    </location>
</feature>
<feature type="compositionally biased region" description="Polar residues" evidence="1">
    <location>
        <begin position="1039"/>
        <end position="1055"/>
    </location>
</feature>
<keyword evidence="3" id="KW-1185">Reference proteome</keyword>
<feature type="region of interest" description="Disordered" evidence="1">
    <location>
        <begin position="49"/>
        <end position="153"/>
    </location>
</feature>
<feature type="compositionally biased region" description="Polar residues" evidence="1">
    <location>
        <begin position="1073"/>
        <end position="1084"/>
    </location>
</feature>
<gene>
    <name evidence="2" type="ORF">LENED_010470</name>
</gene>
<feature type="compositionally biased region" description="Basic and acidic residues" evidence="1">
    <location>
        <begin position="1329"/>
        <end position="1341"/>
    </location>
</feature>
<feature type="compositionally biased region" description="Polar residues" evidence="1">
    <location>
        <begin position="49"/>
        <end position="75"/>
    </location>
</feature>
<dbReference type="STRING" id="5353.A0A1Q3EMJ6"/>
<name>A0A1Q3EMJ6_LENED</name>
<feature type="compositionally biased region" description="Polar residues" evidence="1">
    <location>
        <begin position="560"/>
        <end position="587"/>
    </location>
</feature>